<protein>
    <recommendedName>
        <fullName evidence="6">Brix domain-containing protein</fullName>
    </recommendedName>
</protein>
<dbReference type="GO" id="GO:0006364">
    <property type="term" value="P:rRNA processing"/>
    <property type="evidence" value="ECO:0007669"/>
    <property type="project" value="InterPro"/>
</dbReference>
<comment type="subcellular location">
    <subcellularLocation>
        <location evidence="1">Nucleus</location>
        <location evidence="1">Nucleolus</location>
    </subcellularLocation>
</comment>
<feature type="domain" description="Brix" evidence="6">
    <location>
        <begin position="88"/>
        <end position="293"/>
    </location>
</feature>
<dbReference type="PANTHER" id="PTHR13634">
    <property type="entry name" value="RIBOSOME BIOGENESIS PROTEIN BRIX"/>
    <property type="match status" value="1"/>
</dbReference>
<accession>A0A7S2RF24</accession>
<evidence type="ECO:0000256" key="5">
    <source>
        <dbReference type="SAM" id="MobiDB-lite"/>
    </source>
</evidence>
<reference evidence="8" key="1">
    <citation type="submission" date="2021-01" db="EMBL/GenBank/DDBJ databases">
        <authorList>
            <person name="Corre E."/>
            <person name="Pelletier E."/>
            <person name="Niang G."/>
            <person name="Scheremetjew M."/>
            <person name="Finn R."/>
            <person name="Kale V."/>
            <person name="Holt S."/>
            <person name="Cochrane G."/>
            <person name="Meng A."/>
            <person name="Brown T."/>
            <person name="Cohen L."/>
        </authorList>
    </citation>
    <scope>NUCLEOTIDE SEQUENCE</scope>
    <source>
        <strain evidence="8">NY070348D</strain>
    </source>
</reference>
<name>A0A7S2RF24_9STRA</name>
<dbReference type="SMART" id="SM00879">
    <property type="entry name" value="Brix"/>
    <property type="match status" value="1"/>
</dbReference>
<dbReference type="InterPro" id="IPR007109">
    <property type="entry name" value="Brix"/>
</dbReference>
<evidence type="ECO:0000256" key="2">
    <source>
        <dbReference type="ARBA" id="ARBA00006369"/>
    </source>
</evidence>
<sequence>MKRKLAKGQASERRLKEQYEDDSGSENEQERDENLSSEDDDSEGEEVAAVPSGFKKKGALSERDEVIMKERKAEQSRIENIVPYRNKQRVLVFCSRGVTSRFRHLMEDMRSMLPHHRKEVKLDVKKNLQDINYLCDLKACNNAMYFEARKSKDLYMWLSKTPNGPSVKFHLLNIHTMDELRLTGNCLKGSRPFLSFSKEFDLSPPLQLVKELFTQIYGTPNGHPKSKPFIDHVMTFSFLDGKIWFRHFQITDSTQDPAEIKKALKKGVETTKLVEIGPRFVLNIIKIFESSFGGRTLFDNEEYVTPNTVRRMEKRGKGATYKKRKMEEGKRGERLKVNILPEDPLRNVFK</sequence>
<proteinExistence type="inferred from homology"/>
<dbReference type="GO" id="GO:0005730">
    <property type="term" value="C:nucleolus"/>
    <property type="evidence" value="ECO:0007669"/>
    <property type="project" value="UniProtKB-SubCell"/>
</dbReference>
<comment type="similarity">
    <text evidence="2">Belongs to the BRX1 family.</text>
</comment>
<dbReference type="GO" id="GO:0019843">
    <property type="term" value="F:rRNA binding"/>
    <property type="evidence" value="ECO:0007669"/>
    <property type="project" value="InterPro"/>
</dbReference>
<evidence type="ECO:0000313" key="8">
    <source>
        <dbReference type="EMBL" id="CAD9669334.1"/>
    </source>
</evidence>
<dbReference type="SUPFAM" id="SSF52954">
    <property type="entry name" value="Class II aaRS ABD-related"/>
    <property type="match status" value="1"/>
</dbReference>
<gene>
    <name evidence="7" type="ORF">QSP1433_LOCUS2781</name>
    <name evidence="8" type="ORF">QSP1433_LOCUS2782</name>
</gene>
<dbReference type="PROSITE" id="PS50833">
    <property type="entry name" value="BRIX"/>
    <property type="match status" value="1"/>
</dbReference>
<evidence type="ECO:0000256" key="3">
    <source>
        <dbReference type="ARBA" id="ARBA00022517"/>
    </source>
</evidence>
<dbReference type="EMBL" id="HBHK01004638">
    <property type="protein sequence ID" value="CAD9669331.1"/>
    <property type="molecule type" value="Transcribed_RNA"/>
</dbReference>
<organism evidence="8">
    <name type="scientific">Mucochytrium quahogii</name>
    <dbReference type="NCBI Taxonomy" id="96639"/>
    <lineage>
        <taxon>Eukaryota</taxon>
        <taxon>Sar</taxon>
        <taxon>Stramenopiles</taxon>
        <taxon>Bigyra</taxon>
        <taxon>Labyrinthulomycetes</taxon>
        <taxon>Thraustochytrida</taxon>
        <taxon>Thraustochytriidae</taxon>
        <taxon>Mucochytrium</taxon>
    </lineage>
</organism>
<dbReference type="InterPro" id="IPR026532">
    <property type="entry name" value="BRX1"/>
</dbReference>
<evidence type="ECO:0000313" key="7">
    <source>
        <dbReference type="EMBL" id="CAD9669331.1"/>
    </source>
</evidence>
<feature type="region of interest" description="Disordered" evidence="5">
    <location>
        <begin position="1"/>
        <end position="54"/>
    </location>
</feature>
<feature type="compositionally biased region" description="Acidic residues" evidence="5">
    <location>
        <begin position="19"/>
        <end position="46"/>
    </location>
</feature>
<dbReference type="EMBL" id="HBHK01004639">
    <property type="protein sequence ID" value="CAD9669334.1"/>
    <property type="molecule type" value="Transcribed_RNA"/>
</dbReference>
<evidence type="ECO:0000256" key="4">
    <source>
        <dbReference type="ARBA" id="ARBA00023242"/>
    </source>
</evidence>
<evidence type="ECO:0000256" key="1">
    <source>
        <dbReference type="ARBA" id="ARBA00004604"/>
    </source>
</evidence>
<dbReference type="PANTHER" id="PTHR13634:SF0">
    <property type="entry name" value="RIBOSOME BIOGENESIS PROTEIN BRX1 HOMOLOG"/>
    <property type="match status" value="1"/>
</dbReference>
<dbReference type="GO" id="GO:0000027">
    <property type="term" value="P:ribosomal large subunit assembly"/>
    <property type="evidence" value="ECO:0007669"/>
    <property type="project" value="TreeGrafter"/>
</dbReference>
<evidence type="ECO:0000259" key="6">
    <source>
        <dbReference type="PROSITE" id="PS50833"/>
    </source>
</evidence>
<keyword evidence="4" id="KW-0539">Nucleus</keyword>
<dbReference type="Pfam" id="PF04427">
    <property type="entry name" value="Brix"/>
    <property type="match status" value="1"/>
</dbReference>
<keyword evidence="3" id="KW-0690">Ribosome biogenesis</keyword>
<dbReference type="AlphaFoldDB" id="A0A7S2RF24"/>